<proteinExistence type="inferred from homology"/>
<dbReference type="PANTHER" id="PTHR43133">
    <property type="entry name" value="RNA POLYMERASE ECF-TYPE SIGMA FACTO"/>
    <property type="match status" value="1"/>
</dbReference>
<gene>
    <name evidence="7" type="ORF">F9U64_09170</name>
</gene>
<feature type="domain" description="RNA polymerase sigma factor 70 region 4 type 2" evidence="6">
    <location>
        <begin position="116"/>
        <end position="165"/>
    </location>
</feature>
<dbReference type="InterPro" id="IPR039425">
    <property type="entry name" value="RNA_pol_sigma-70-like"/>
</dbReference>
<dbReference type="PANTHER" id="PTHR43133:SF51">
    <property type="entry name" value="RNA POLYMERASE SIGMA FACTOR"/>
    <property type="match status" value="1"/>
</dbReference>
<dbReference type="InterPro" id="IPR013249">
    <property type="entry name" value="RNA_pol_sigma70_r4_t2"/>
</dbReference>
<comment type="similarity">
    <text evidence="1">Belongs to the sigma-70 factor family. ECF subfamily.</text>
</comment>
<dbReference type="SUPFAM" id="SSF88946">
    <property type="entry name" value="Sigma2 domain of RNA polymerase sigma factors"/>
    <property type="match status" value="1"/>
</dbReference>
<comment type="caution">
    <text evidence="7">The sequence shown here is derived from an EMBL/GenBank/DDBJ whole genome shotgun (WGS) entry which is preliminary data.</text>
</comment>
<dbReference type="GO" id="GO:0016987">
    <property type="term" value="F:sigma factor activity"/>
    <property type="evidence" value="ECO:0007669"/>
    <property type="project" value="UniProtKB-KW"/>
</dbReference>
<dbReference type="EMBL" id="WEID01000043">
    <property type="protein sequence ID" value="KAB8137483.1"/>
    <property type="molecule type" value="Genomic_DNA"/>
</dbReference>
<dbReference type="GO" id="GO:0003677">
    <property type="term" value="F:DNA binding"/>
    <property type="evidence" value="ECO:0007669"/>
    <property type="project" value="InterPro"/>
</dbReference>
<evidence type="ECO:0000256" key="1">
    <source>
        <dbReference type="ARBA" id="ARBA00010641"/>
    </source>
</evidence>
<keyword evidence="2" id="KW-0805">Transcription regulation</keyword>
<dbReference type="GO" id="GO:0006352">
    <property type="term" value="P:DNA-templated transcription initiation"/>
    <property type="evidence" value="ECO:0007669"/>
    <property type="project" value="InterPro"/>
</dbReference>
<name>A0A7C8KUH3_9BACI</name>
<evidence type="ECO:0000313" key="8">
    <source>
        <dbReference type="Proteomes" id="UP000480246"/>
    </source>
</evidence>
<dbReference type="Pfam" id="PF08281">
    <property type="entry name" value="Sigma70_r4_2"/>
    <property type="match status" value="1"/>
</dbReference>
<keyword evidence="8" id="KW-1185">Reference proteome</keyword>
<dbReference type="OrthoDB" id="9784272at2"/>
<protein>
    <submittedName>
        <fullName evidence="7">RNA polymerase sigma factor</fullName>
    </submittedName>
</protein>
<dbReference type="InterPro" id="IPR007627">
    <property type="entry name" value="RNA_pol_sigma70_r2"/>
</dbReference>
<accession>A0A7C8KUH3</accession>
<evidence type="ECO:0000256" key="3">
    <source>
        <dbReference type="ARBA" id="ARBA00023082"/>
    </source>
</evidence>
<dbReference type="Gene3D" id="1.10.1740.10">
    <property type="match status" value="1"/>
</dbReference>
<evidence type="ECO:0000256" key="4">
    <source>
        <dbReference type="ARBA" id="ARBA00023163"/>
    </source>
</evidence>
<evidence type="ECO:0000259" key="5">
    <source>
        <dbReference type="Pfam" id="PF04542"/>
    </source>
</evidence>
<dbReference type="InterPro" id="IPR014284">
    <property type="entry name" value="RNA_pol_sigma-70_dom"/>
</dbReference>
<dbReference type="Pfam" id="PF04542">
    <property type="entry name" value="Sigma70_r2"/>
    <property type="match status" value="1"/>
</dbReference>
<evidence type="ECO:0000313" key="7">
    <source>
        <dbReference type="EMBL" id="KAB8137483.1"/>
    </source>
</evidence>
<dbReference type="RefSeq" id="WP_153402698.1">
    <property type="nucleotide sequence ID" value="NZ_ML762428.1"/>
</dbReference>
<keyword evidence="4" id="KW-0804">Transcription</keyword>
<dbReference type="InterPro" id="IPR013325">
    <property type="entry name" value="RNA_pol_sigma_r2"/>
</dbReference>
<dbReference type="SUPFAM" id="SSF88659">
    <property type="entry name" value="Sigma3 and sigma4 domains of RNA polymerase sigma factors"/>
    <property type="match status" value="1"/>
</dbReference>
<reference evidence="7 8" key="1">
    <citation type="submission" date="2019-10" db="EMBL/GenBank/DDBJ databases">
        <title>Gracilibacillus sp. nov. isolated from rice seeds.</title>
        <authorList>
            <person name="He S."/>
        </authorList>
    </citation>
    <scope>NUCLEOTIDE SEQUENCE [LARGE SCALE GENOMIC DNA]</scope>
    <source>
        <strain evidence="7 8">TD8</strain>
    </source>
</reference>
<organism evidence="7 8">
    <name type="scientific">Gracilibacillus oryzae</name>
    <dbReference type="NCBI Taxonomy" id="1672701"/>
    <lineage>
        <taxon>Bacteria</taxon>
        <taxon>Bacillati</taxon>
        <taxon>Bacillota</taxon>
        <taxon>Bacilli</taxon>
        <taxon>Bacillales</taxon>
        <taxon>Bacillaceae</taxon>
        <taxon>Gracilibacillus</taxon>
    </lineage>
</organism>
<evidence type="ECO:0000256" key="2">
    <source>
        <dbReference type="ARBA" id="ARBA00023015"/>
    </source>
</evidence>
<dbReference type="InterPro" id="IPR036388">
    <property type="entry name" value="WH-like_DNA-bd_sf"/>
</dbReference>
<dbReference type="Gene3D" id="1.10.10.10">
    <property type="entry name" value="Winged helix-like DNA-binding domain superfamily/Winged helix DNA-binding domain"/>
    <property type="match status" value="1"/>
</dbReference>
<dbReference type="Proteomes" id="UP000480246">
    <property type="component" value="Unassembled WGS sequence"/>
</dbReference>
<keyword evidence="3" id="KW-0731">Sigma factor</keyword>
<feature type="domain" description="RNA polymerase sigma-70 region 2" evidence="5">
    <location>
        <begin position="25"/>
        <end position="90"/>
    </location>
</feature>
<dbReference type="InterPro" id="IPR013324">
    <property type="entry name" value="RNA_pol_sigma_r3/r4-like"/>
</dbReference>
<sequence>MTQSSISQLMLTKAEKGELEIFKDIYEDNKKHVFVIALSILKDVELSEDIMQEVFIKLYQLLKEKEVSNLKAWLIRVSRNTALDVYRKRKHEITGFEESYFDRANYCTDSPVERMVLTKSLNTLEMDERQIVFLKDISGMKHREIAKLLEMPLGTVLWKYRKALNKLKNSLEEVE</sequence>
<dbReference type="NCBIfam" id="TIGR02937">
    <property type="entry name" value="sigma70-ECF"/>
    <property type="match status" value="1"/>
</dbReference>
<evidence type="ECO:0000259" key="6">
    <source>
        <dbReference type="Pfam" id="PF08281"/>
    </source>
</evidence>
<dbReference type="AlphaFoldDB" id="A0A7C8KUH3"/>